<evidence type="ECO:0000256" key="10">
    <source>
        <dbReference type="SAM" id="Phobius"/>
    </source>
</evidence>
<feature type="transmembrane region" description="Helical" evidence="10">
    <location>
        <begin position="120"/>
        <end position="139"/>
    </location>
</feature>
<dbReference type="FunFam" id="1.20.1250.20:FF:000196">
    <property type="entry name" value="MFS toxin efflux pump (AflT)"/>
    <property type="match status" value="1"/>
</dbReference>
<feature type="transmembrane region" description="Helical" evidence="10">
    <location>
        <begin position="145"/>
        <end position="166"/>
    </location>
</feature>
<organism evidence="12 13">
    <name type="scientific">Mycena albidolilacea</name>
    <dbReference type="NCBI Taxonomy" id="1033008"/>
    <lineage>
        <taxon>Eukaryota</taxon>
        <taxon>Fungi</taxon>
        <taxon>Dikarya</taxon>
        <taxon>Basidiomycota</taxon>
        <taxon>Agaricomycotina</taxon>
        <taxon>Agaricomycetes</taxon>
        <taxon>Agaricomycetidae</taxon>
        <taxon>Agaricales</taxon>
        <taxon>Marasmiineae</taxon>
        <taxon>Mycenaceae</taxon>
        <taxon>Mycena</taxon>
    </lineage>
</organism>
<keyword evidence="7 10" id="KW-0472">Membrane</keyword>
<dbReference type="Gene3D" id="1.20.1720.10">
    <property type="entry name" value="Multidrug resistance protein D"/>
    <property type="match status" value="1"/>
</dbReference>
<gene>
    <name evidence="12" type="ORF">DFH08DRAFT_828802</name>
</gene>
<evidence type="ECO:0000256" key="2">
    <source>
        <dbReference type="ARBA" id="ARBA00007520"/>
    </source>
</evidence>
<feature type="transmembrane region" description="Helical" evidence="10">
    <location>
        <begin position="282"/>
        <end position="302"/>
    </location>
</feature>
<keyword evidence="13" id="KW-1185">Reference proteome</keyword>
<dbReference type="SUPFAM" id="SSF103473">
    <property type="entry name" value="MFS general substrate transporter"/>
    <property type="match status" value="1"/>
</dbReference>
<dbReference type="CDD" id="cd17502">
    <property type="entry name" value="MFS_Azr1_MDR_like"/>
    <property type="match status" value="1"/>
</dbReference>
<evidence type="ECO:0000256" key="9">
    <source>
        <dbReference type="SAM" id="MobiDB-lite"/>
    </source>
</evidence>
<evidence type="ECO:0000313" key="12">
    <source>
        <dbReference type="EMBL" id="KAJ7367556.1"/>
    </source>
</evidence>
<dbReference type="InterPro" id="IPR011701">
    <property type="entry name" value="MFS"/>
</dbReference>
<feature type="transmembrane region" description="Helical" evidence="10">
    <location>
        <begin position="386"/>
        <end position="406"/>
    </location>
</feature>
<dbReference type="InterPro" id="IPR020846">
    <property type="entry name" value="MFS_dom"/>
</dbReference>
<dbReference type="FunFam" id="1.20.1250.20:FF:000489">
    <property type="entry name" value="MFS general substrate transporter"/>
    <property type="match status" value="1"/>
</dbReference>
<evidence type="ECO:0000256" key="3">
    <source>
        <dbReference type="ARBA" id="ARBA00022448"/>
    </source>
</evidence>
<comment type="caution">
    <text evidence="12">The sequence shown here is derived from an EMBL/GenBank/DDBJ whole genome shotgun (WGS) entry which is preliminary data.</text>
</comment>
<comment type="similarity">
    <text evidence="2">Belongs to the major facilitator superfamily. TCR/Tet family.</text>
</comment>
<name>A0AAD7F605_9AGAR</name>
<evidence type="ECO:0000256" key="8">
    <source>
        <dbReference type="ARBA" id="ARBA00023180"/>
    </source>
</evidence>
<feature type="transmembrane region" description="Helical" evidence="10">
    <location>
        <begin position="251"/>
        <end position="270"/>
    </location>
</feature>
<feature type="transmembrane region" description="Helical" evidence="10">
    <location>
        <begin position="178"/>
        <end position="198"/>
    </location>
</feature>
<feature type="transmembrane region" description="Helical" evidence="10">
    <location>
        <begin position="323"/>
        <end position="340"/>
    </location>
</feature>
<keyword evidence="4" id="KW-1003">Cell membrane</keyword>
<feature type="compositionally biased region" description="Polar residues" evidence="9">
    <location>
        <begin position="9"/>
        <end position="25"/>
    </location>
</feature>
<feature type="transmembrane region" description="Helical" evidence="10">
    <location>
        <begin position="52"/>
        <end position="78"/>
    </location>
</feature>
<protein>
    <submittedName>
        <fullName evidence="12">DHA14-like major facilitator</fullName>
    </submittedName>
</protein>
<dbReference type="PANTHER" id="PTHR23501">
    <property type="entry name" value="MAJOR FACILITATOR SUPERFAMILY"/>
    <property type="match status" value="1"/>
</dbReference>
<sequence length="554" mass="59042">MSTHDDTSRAASPTIGPSRSHSPDFQQPGKDSEKHADSIDDNGIEYPQGLKLFLISLALCLSVFLVALDNTIIATAIPKITDQFQSLDDVGWYGSAYLLTTAAFQLLFGRFYSFLSIKWVYVSAIVVFELGSLICGVAPSSTVLIVGRAIAGLGSSGIFSGAMIIVANTVPLGKRPMYTGLIGAMYGIASVAGPLMGGVFTDKVSWRWCFYINLPIGGVTLFVITLFFTAPGASRTKQSMSLSERIQQFDPFGTAIFVPGIVCLLLALQWGGSKYPWSDGRIIALFVLFGVLISIFIGIQIWKQDMATVPPRILKNRSLAMGTWFALCIGSSFFILVYFLPIWFQAIKGVTAVKSGIDNLPMILALVISSLLAGGIITWMGYYTPFMILSSVLAAVGAGLITTFGVGTGHAHWIGYQIIYGLGVGFGMQQPIIAAQTVLSLEDIPTGTSLVMFAQTLGGALFVSVGQNVFTNKLKDGLASQVPSLNPAIVLSAGATSLRNSVDPQFLPAVISAYNDALVSAFYVSVAMACLSLIGALAIEWKSVKGKNIEMAMG</sequence>
<feature type="transmembrane region" description="Helical" evidence="10">
    <location>
        <begin position="210"/>
        <end position="230"/>
    </location>
</feature>
<dbReference type="InterPro" id="IPR036259">
    <property type="entry name" value="MFS_trans_sf"/>
</dbReference>
<dbReference type="EMBL" id="JARIHO010000001">
    <property type="protein sequence ID" value="KAJ7367556.1"/>
    <property type="molecule type" value="Genomic_DNA"/>
</dbReference>
<dbReference type="GO" id="GO:0005886">
    <property type="term" value="C:plasma membrane"/>
    <property type="evidence" value="ECO:0007669"/>
    <property type="project" value="UniProtKB-SubCell"/>
</dbReference>
<evidence type="ECO:0000256" key="6">
    <source>
        <dbReference type="ARBA" id="ARBA00022989"/>
    </source>
</evidence>
<dbReference type="PROSITE" id="PS50850">
    <property type="entry name" value="MFS"/>
    <property type="match status" value="1"/>
</dbReference>
<dbReference type="Gene3D" id="1.20.1250.20">
    <property type="entry name" value="MFS general substrate transporter like domains"/>
    <property type="match status" value="1"/>
</dbReference>
<keyword evidence="6 10" id="KW-1133">Transmembrane helix</keyword>
<dbReference type="Proteomes" id="UP001218218">
    <property type="component" value="Unassembled WGS sequence"/>
</dbReference>
<comment type="subcellular location">
    <subcellularLocation>
        <location evidence="1">Cell membrane</location>
        <topology evidence="1">Multi-pass membrane protein</topology>
    </subcellularLocation>
</comment>
<keyword evidence="3" id="KW-0813">Transport</keyword>
<keyword evidence="8" id="KW-0325">Glycoprotein</keyword>
<proteinExistence type="inferred from homology"/>
<reference evidence="12" key="1">
    <citation type="submission" date="2023-03" db="EMBL/GenBank/DDBJ databases">
        <title>Massive genome expansion in bonnet fungi (Mycena s.s.) driven by repeated elements and novel gene families across ecological guilds.</title>
        <authorList>
            <consortium name="Lawrence Berkeley National Laboratory"/>
            <person name="Harder C.B."/>
            <person name="Miyauchi S."/>
            <person name="Viragh M."/>
            <person name="Kuo A."/>
            <person name="Thoen E."/>
            <person name="Andreopoulos B."/>
            <person name="Lu D."/>
            <person name="Skrede I."/>
            <person name="Drula E."/>
            <person name="Henrissat B."/>
            <person name="Morin E."/>
            <person name="Kohler A."/>
            <person name="Barry K."/>
            <person name="LaButti K."/>
            <person name="Morin E."/>
            <person name="Salamov A."/>
            <person name="Lipzen A."/>
            <person name="Mereny Z."/>
            <person name="Hegedus B."/>
            <person name="Baldrian P."/>
            <person name="Stursova M."/>
            <person name="Weitz H."/>
            <person name="Taylor A."/>
            <person name="Grigoriev I.V."/>
            <person name="Nagy L.G."/>
            <person name="Martin F."/>
            <person name="Kauserud H."/>
        </authorList>
    </citation>
    <scope>NUCLEOTIDE SEQUENCE</scope>
    <source>
        <strain evidence="12">CBHHK002</strain>
    </source>
</reference>
<evidence type="ECO:0000256" key="1">
    <source>
        <dbReference type="ARBA" id="ARBA00004651"/>
    </source>
</evidence>
<evidence type="ECO:0000256" key="5">
    <source>
        <dbReference type="ARBA" id="ARBA00022692"/>
    </source>
</evidence>
<feature type="region of interest" description="Disordered" evidence="9">
    <location>
        <begin position="1"/>
        <end position="38"/>
    </location>
</feature>
<accession>A0AAD7F605</accession>
<evidence type="ECO:0000256" key="4">
    <source>
        <dbReference type="ARBA" id="ARBA00022475"/>
    </source>
</evidence>
<dbReference type="Pfam" id="PF07690">
    <property type="entry name" value="MFS_1"/>
    <property type="match status" value="1"/>
</dbReference>
<dbReference type="PRINTS" id="PR01036">
    <property type="entry name" value="TCRTETB"/>
</dbReference>
<feature type="transmembrane region" description="Helical" evidence="10">
    <location>
        <begin position="517"/>
        <end position="539"/>
    </location>
</feature>
<evidence type="ECO:0000259" key="11">
    <source>
        <dbReference type="PROSITE" id="PS50850"/>
    </source>
</evidence>
<dbReference type="PANTHER" id="PTHR23501:SF199">
    <property type="entry name" value="MFS EFFLUX TRANSPORTER INPD-RELATED"/>
    <property type="match status" value="1"/>
</dbReference>
<dbReference type="AlphaFoldDB" id="A0AAD7F605"/>
<feature type="transmembrane region" description="Helical" evidence="10">
    <location>
        <begin position="360"/>
        <end position="379"/>
    </location>
</feature>
<keyword evidence="5 10" id="KW-0812">Transmembrane</keyword>
<feature type="domain" description="Major facilitator superfamily (MFS) profile" evidence="11">
    <location>
        <begin position="55"/>
        <end position="544"/>
    </location>
</feature>
<evidence type="ECO:0000256" key="7">
    <source>
        <dbReference type="ARBA" id="ARBA00023136"/>
    </source>
</evidence>
<evidence type="ECO:0000313" key="13">
    <source>
        <dbReference type="Proteomes" id="UP001218218"/>
    </source>
</evidence>
<dbReference type="FunFam" id="1.20.1720.10:FF:000012">
    <property type="entry name" value="MFS toxin efflux pump (AflT)"/>
    <property type="match status" value="1"/>
</dbReference>
<feature type="transmembrane region" description="Helical" evidence="10">
    <location>
        <begin position="418"/>
        <end position="438"/>
    </location>
</feature>
<dbReference type="GO" id="GO:0022857">
    <property type="term" value="F:transmembrane transporter activity"/>
    <property type="evidence" value="ECO:0007669"/>
    <property type="project" value="InterPro"/>
</dbReference>
<feature type="transmembrane region" description="Helical" evidence="10">
    <location>
        <begin position="90"/>
        <end position="108"/>
    </location>
</feature>
<feature type="transmembrane region" description="Helical" evidence="10">
    <location>
        <begin position="450"/>
        <end position="470"/>
    </location>
</feature>